<protein>
    <submittedName>
        <fullName evidence="2">MarR family transcriptional regulator</fullName>
    </submittedName>
</protein>
<dbReference type="PROSITE" id="PS50995">
    <property type="entry name" value="HTH_MARR_2"/>
    <property type="match status" value="1"/>
</dbReference>
<proteinExistence type="predicted"/>
<dbReference type="SUPFAM" id="SSF46785">
    <property type="entry name" value="Winged helix' DNA-binding domain"/>
    <property type="match status" value="1"/>
</dbReference>
<evidence type="ECO:0000259" key="1">
    <source>
        <dbReference type="PROSITE" id="PS50995"/>
    </source>
</evidence>
<gene>
    <name evidence="2" type="ORF">OHA22_02320</name>
</gene>
<dbReference type="EMBL" id="CP108222">
    <property type="protein sequence ID" value="WTT14428.1"/>
    <property type="molecule type" value="Genomic_DNA"/>
</dbReference>
<feature type="domain" description="HTH marR-type" evidence="1">
    <location>
        <begin position="17"/>
        <end position="153"/>
    </location>
</feature>
<dbReference type="Pfam" id="PF01047">
    <property type="entry name" value="MarR"/>
    <property type="match status" value="1"/>
</dbReference>
<dbReference type="PANTHER" id="PTHR33164:SF57">
    <property type="entry name" value="MARR-FAMILY TRANSCRIPTIONAL REGULATOR"/>
    <property type="match status" value="1"/>
</dbReference>
<dbReference type="SMART" id="SM00347">
    <property type="entry name" value="HTH_MARR"/>
    <property type="match status" value="1"/>
</dbReference>
<name>A0AAU1ZSX1_9ACTN</name>
<dbReference type="InterPro" id="IPR039422">
    <property type="entry name" value="MarR/SlyA-like"/>
</dbReference>
<evidence type="ECO:0000313" key="2">
    <source>
        <dbReference type="EMBL" id="WTT14428.1"/>
    </source>
</evidence>
<reference evidence="2" key="1">
    <citation type="submission" date="2022-10" db="EMBL/GenBank/DDBJ databases">
        <title>The complete genomes of actinobacterial strains from the NBC collection.</title>
        <authorList>
            <person name="Joergensen T.S."/>
            <person name="Alvarez Arevalo M."/>
            <person name="Sterndorff E.B."/>
            <person name="Faurdal D."/>
            <person name="Vuksanovic O."/>
            <person name="Mourched A.-S."/>
            <person name="Charusanti P."/>
            <person name="Shaw S."/>
            <person name="Blin K."/>
            <person name="Weber T."/>
        </authorList>
    </citation>
    <scope>NUCLEOTIDE SEQUENCE</scope>
    <source>
        <strain evidence="2">NBC_00093</strain>
    </source>
</reference>
<organism evidence="2">
    <name type="scientific">Streptomyces sp. NBC_00093</name>
    <dbReference type="NCBI Taxonomy" id="2975649"/>
    <lineage>
        <taxon>Bacteria</taxon>
        <taxon>Bacillati</taxon>
        <taxon>Actinomycetota</taxon>
        <taxon>Actinomycetes</taxon>
        <taxon>Kitasatosporales</taxon>
        <taxon>Streptomycetaceae</taxon>
        <taxon>Streptomyces</taxon>
    </lineage>
</organism>
<dbReference type="GO" id="GO:0006950">
    <property type="term" value="P:response to stress"/>
    <property type="evidence" value="ECO:0007669"/>
    <property type="project" value="TreeGrafter"/>
</dbReference>
<dbReference type="Gene3D" id="1.10.10.10">
    <property type="entry name" value="Winged helix-like DNA-binding domain superfamily/Winged helix DNA-binding domain"/>
    <property type="match status" value="1"/>
</dbReference>
<dbReference type="GO" id="GO:0003700">
    <property type="term" value="F:DNA-binding transcription factor activity"/>
    <property type="evidence" value="ECO:0007669"/>
    <property type="project" value="InterPro"/>
</dbReference>
<dbReference type="PRINTS" id="PR00598">
    <property type="entry name" value="HTHMARR"/>
</dbReference>
<sequence>MPTPPSAEVPASAATDVAEIDRNLNRMAHLANHSREHGRLREQAGIPLERSAVVLLRQIADSGLLRPGELANLLAVEASHITRQVQRLQEAGYVTRVPDPHDRRAQRIRLTAAGEEAVVRIREVKCHSMRMALEDWSPQELRRLASFVDRMVDDLLSYAIEADDGRGAAVPHPTP</sequence>
<dbReference type="InterPro" id="IPR036388">
    <property type="entry name" value="WH-like_DNA-bd_sf"/>
</dbReference>
<dbReference type="InterPro" id="IPR036390">
    <property type="entry name" value="WH_DNA-bd_sf"/>
</dbReference>
<dbReference type="AlphaFoldDB" id="A0AAU1ZSX1"/>
<accession>A0AAU1ZSX1</accession>
<dbReference type="PANTHER" id="PTHR33164">
    <property type="entry name" value="TRANSCRIPTIONAL REGULATOR, MARR FAMILY"/>
    <property type="match status" value="1"/>
</dbReference>
<dbReference type="InterPro" id="IPR000835">
    <property type="entry name" value="HTH_MarR-typ"/>
</dbReference>